<accession>A0ABV5H4V9</accession>
<name>A0ABV5H4V9_9FLAO</name>
<comment type="caution">
    <text evidence="6">The sequence shown here is derived from an EMBL/GenBank/DDBJ whole genome shotgun (WGS) entry which is preliminary data.</text>
</comment>
<keyword evidence="7" id="KW-1185">Reference proteome</keyword>
<evidence type="ECO:0000256" key="4">
    <source>
        <dbReference type="ARBA" id="ARBA00022837"/>
    </source>
</evidence>
<dbReference type="Gene3D" id="3.40.720.10">
    <property type="entry name" value="Alkaline Phosphatase, subunit A"/>
    <property type="match status" value="1"/>
</dbReference>
<dbReference type="Proteomes" id="UP001589590">
    <property type="component" value="Unassembled WGS sequence"/>
</dbReference>
<keyword evidence="3" id="KW-0378">Hydrolase</keyword>
<evidence type="ECO:0000313" key="7">
    <source>
        <dbReference type="Proteomes" id="UP001589590"/>
    </source>
</evidence>
<dbReference type="InterPro" id="IPR050738">
    <property type="entry name" value="Sulfatase"/>
</dbReference>
<dbReference type="InterPro" id="IPR024607">
    <property type="entry name" value="Sulfatase_CS"/>
</dbReference>
<dbReference type="InterPro" id="IPR000917">
    <property type="entry name" value="Sulfatase_N"/>
</dbReference>
<reference evidence="6 7" key="1">
    <citation type="submission" date="2024-09" db="EMBL/GenBank/DDBJ databases">
        <authorList>
            <person name="Sun Q."/>
            <person name="Mori K."/>
        </authorList>
    </citation>
    <scope>NUCLEOTIDE SEQUENCE [LARGE SCALE GENOMIC DNA]</scope>
    <source>
        <strain evidence="6 7">CECT 8300</strain>
    </source>
</reference>
<evidence type="ECO:0000256" key="1">
    <source>
        <dbReference type="ARBA" id="ARBA00008779"/>
    </source>
</evidence>
<dbReference type="Pfam" id="PF00884">
    <property type="entry name" value="Sulfatase"/>
    <property type="match status" value="1"/>
</dbReference>
<evidence type="ECO:0000259" key="5">
    <source>
        <dbReference type="Pfam" id="PF00884"/>
    </source>
</evidence>
<evidence type="ECO:0000256" key="3">
    <source>
        <dbReference type="ARBA" id="ARBA00022801"/>
    </source>
</evidence>
<sequence length="483" mass="54250">MKYYFKFLLLFSVFILSTQCKSIGKEQKDAKDQEQKAKPNFIVIYTDDHGYSDLSIQGIKADVKTPNIDRLARNGVRMESGYSTAPQCQPSRAGLITGRFQSRFGFEMNGDSLNGFKSETTIGERLKSVGYTTGMAGKWHLGATDEITTHGFDHVFYKNSNRPGLTNFNFDGESIPLTTETTNMYHLDACSKAATTFIEMNKDKPFFFYLAYRAPHVPLDATKKYLDRFPGEMPERRRKALAMLSAVDDGVGAIIKTLEKNNLIDNTVIFIIGDNGAPLKITKEDKPGGGPGWDGSLNDPLNGEKGTLIEGGIRTPFVVYWKGKLKNGTYKHPVSALDFAATAVELAGLSKDDTLDGVNLIPFLNGENTGAPHDKLCWRWGGQSAIRKGEWKFLKGDDREYLFNLDEDIEEKNDLLSKHPEIAKQLKTELLTWSEGLKPKGFSKRNMSKNDNIFFDYYLEGVPYRKPLDGLLYKNNKIKTDKK</sequence>
<evidence type="ECO:0000313" key="6">
    <source>
        <dbReference type="EMBL" id="MFB9106801.1"/>
    </source>
</evidence>
<dbReference type="InterPro" id="IPR017850">
    <property type="entry name" value="Alkaline_phosphatase_core_sf"/>
</dbReference>
<gene>
    <name evidence="6" type="ORF">ACFFU1_17970</name>
</gene>
<dbReference type="SUPFAM" id="SSF53649">
    <property type="entry name" value="Alkaline phosphatase-like"/>
    <property type="match status" value="1"/>
</dbReference>
<feature type="domain" description="Sulfatase N-terminal" evidence="5">
    <location>
        <begin position="39"/>
        <end position="348"/>
    </location>
</feature>
<dbReference type="EMBL" id="JBHMFA010000034">
    <property type="protein sequence ID" value="MFB9106801.1"/>
    <property type="molecule type" value="Genomic_DNA"/>
</dbReference>
<dbReference type="Gene3D" id="3.30.1120.10">
    <property type="match status" value="1"/>
</dbReference>
<organism evidence="6 7">
    <name type="scientific">Algibacter miyuki</name>
    <dbReference type="NCBI Taxonomy" id="1306933"/>
    <lineage>
        <taxon>Bacteria</taxon>
        <taxon>Pseudomonadati</taxon>
        <taxon>Bacteroidota</taxon>
        <taxon>Flavobacteriia</taxon>
        <taxon>Flavobacteriales</taxon>
        <taxon>Flavobacteriaceae</taxon>
        <taxon>Algibacter</taxon>
    </lineage>
</organism>
<keyword evidence="2" id="KW-0479">Metal-binding</keyword>
<dbReference type="PANTHER" id="PTHR42693:SF53">
    <property type="entry name" value="ENDO-4-O-SULFATASE"/>
    <property type="match status" value="1"/>
</dbReference>
<dbReference type="PROSITE" id="PS00149">
    <property type="entry name" value="SULFATASE_2"/>
    <property type="match status" value="1"/>
</dbReference>
<dbReference type="RefSeq" id="WP_290267935.1">
    <property type="nucleotide sequence ID" value="NZ_JAUFQP010000001.1"/>
</dbReference>
<comment type="similarity">
    <text evidence="1">Belongs to the sulfatase family.</text>
</comment>
<dbReference type="PANTHER" id="PTHR42693">
    <property type="entry name" value="ARYLSULFATASE FAMILY MEMBER"/>
    <property type="match status" value="1"/>
</dbReference>
<proteinExistence type="inferred from homology"/>
<evidence type="ECO:0000256" key="2">
    <source>
        <dbReference type="ARBA" id="ARBA00022723"/>
    </source>
</evidence>
<keyword evidence="4" id="KW-0106">Calcium</keyword>
<protein>
    <submittedName>
        <fullName evidence="6">Sulfatase</fullName>
    </submittedName>
</protein>